<organism evidence="5 6">
    <name type="scientific">Zalophus californianus</name>
    <name type="common">California sealion</name>
    <dbReference type="NCBI Taxonomy" id="9704"/>
    <lineage>
        <taxon>Eukaryota</taxon>
        <taxon>Metazoa</taxon>
        <taxon>Chordata</taxon>
        <taxon>Craniata</taxon>
        <taxon>Vertebrata</taxon>
        <taxon>Euteleostomi</taxon>
        <taxon>Mammalia</taxon>
        <taxon>Eutheria</taxon>
        <taxon>Laurasiatheria</taxon>
        <taxon>Carnivora</taxon>
        <taxon>Caniformia</taxon>
        <taxon>Pinnipedia</taxon>
        <taxon>Otariidae</taxon>
        <taxon>Zalophus</taxon>
    </lineage>
</organism>
<dbReference type="CTD" id="153643"/>
<dbReference type="Proteomes" id="UP000515165">
    <property type="component" value="Chromosome 5"/>
</dbReference>
<comment type="similarity">
    <text evidence="2">Belongs to the FAM81 family.</text>
</comment>
<dbReference type="InterPro" id="IPR029619">
    <property type="entry name" value="FAM81"/>
</dbReference>
<feature type="coiled-coil region" evidence="3">
    <location>
        <begin position="122"/>
        <end position="149"/>
    </location>
</feature>
<feature type="region of interest" description="Disordered" evidence="4">
    <location>
        <begin position="1"/>
        <end position="42"/>
    </location>
</feature>
<name>A0A6J2E477_ZALCA</name>
<dbReference type="RefSeq" id="XP_027461752.1">
    <property type="nucleotide sequence ID" value="XM_027605951.2"/>
</dbReference>
<keyword evidence="5" id="KW-1185">Reference proteome</keyword>
<dbReference type="AlphaFoldDB" id="A0A6J2E477"/>
<gene>
    <name evidence="6" type="primary">FAM81B</name>
</gene>
<dbReference type="PANTHER" id="PTHR22420">
    <property type="entry name" value="PROTEIN FAM81A"/>
    <property type="match status" value="1"/>
</dbReference>
<evidence type="ECO:0000256" key="2">
    <source>
        <dbReference type="ARBA" id="ARBA00046344"/>
    </source>
</evidence>
<dbReference type="PANTHER" id="PTHR22420:SF5">
    <property type="entry name" value="PROTEIN FAM81B"/>
    <property type="match status" value="1"/>
</dbReference>
<reference evidence="6" key="1">
    <citation type="submission" date="2025-08" db="UniProtKB">
        <authorList>
            <consortium name="RefSeq"/>
        </authorList>
    </citation>
    <scope>IDENTIFICATION</scope>
    <source>
        <tissue evidence="6">Blood</tissue>
    </source>
</reference>
<accession>A0A6J2E477</accession>
<protein>
    <submittedName>
        <fullName evidence="6">Protein FAM81B isoform X2</fullName>
    </submittedName>
</protein>
<evidence type="ECO:0000256" key="1">
    <source>
        <dbReference type="ARBA" id="ARBA00023054"/>
    </source>
</evidence>
<proteinExistence type="inferred from homology"/>
<evidence type="ECO:0000313" key="6">
    <source>
        <dbReference type="RefSeq" id="XP_027461752.1"/>
    </source>
</evidence>
<evidence type="ECO:0000256" key="4">
    <source>
        <dbReference type="SAM" id="MobiDB-lite"/>
    </source>
</evidence>
<sequence>MSSDVNKSASPAAEEQPKETDGPLPGSVNDQEKKVRLSPATMSTKNSTDLVQYVDTGHSFLPVIPNTQRSQLEDRLNNQERTITFLLEQAFRIKDDISACLQGTHGFRKEELLARKLLENHIHTITSIVKKLSQNIEVLEDQIRARDQVATGTNFAVQELNTKHLQGVGDLRGRVARCDSSIVKLSGDIHFIAHEHRKTEKSIQDFMSALETVSKNLDVKVMQLLGKIEASSSEQISNLKMVQGDYRHEMNLLEFKFNSLSNNLYEEVKNHQKWTESRFITYEKDHLGHMNQCLKLLQEKLNSRNYKQGQTKEKSENKMEEKLLKLSSKLENLINTEKQEAELSKVKHIENKLSKKMNQLEKHIWGELEKMQSEYQSGFKSIHDSLSSLQQIQKTKMDLEKYKVQKDLKKLQRKIVELQEV</sequence>
<keyword evidence="1 3" id="KW-0175">Coiled coil</keyword>
<dbReference type="GeneID" id="113929228"/>
<evidence type="ECO:0000256" key="3">
    <source>
        <dbReference type="SAM" id="Coils"/>
    </source>
</evidence>
<evidence type="ECO:0000313" key="5">
    <source>
        <dbReference type="Proteomes" id="UP000515165"/>
    </source>
</evidence>